<keyword evidence="2" id="KW-1185">Reference proteome</keyword>
<comment type="caution">
    <text evidence="1">The sequence shown here is derived from an EMBL/GenBank/DDBJ whole genome shotgun (WGS) entry which is preliminary data.</text>
</comment>
<organism evidence="1 2">
    <name type="scientific">Methylobacterium oryzihabitans</name>
    <dbReference type="NCBI Taxonomy" id="2499852"/>
    <lineage>
        <taxon>Bacteria</taxon>
        <taxon>Pseudomonadati</taxon>
        <taxon>Pseudomonadota</taxon>
        <taxon>Alphaproteobacteria</taxon>
        <taxon>Hyphomicrobiales</taxon>
        <taxon>Methylobacteriaceae</taxon>
        <taxon>Methylobacterium</taxon>
    </lineage>
</organism>
<gene>
    <name evidence="1" type="ORF">EOE48_07415</name>
</gene>
<dbReference type="AlphaFoldDB" id="A0A437PBY8"/>
<reference evidence="1 2" key="1">
    <citation type="submission" date="2019-01" db="EMBL/GenBank/DDBJ databases">
        <authorList>
            <person name="Chen W.-M."/>
        </authorList>
    </citation>
    <scope>NUCLEOTIDE SEQUENCE [LARGE SCALE GENOMIC DNA]</scope>
    <source>
        <strain evidence="1 2">TER-1</strain>
    </source>
</reference>
<evidence type="ECO:0000313" key="2">
    <source>
        <dbReference type="Proteomes" id="UP000286997"/>
    </source>
</evidence>
<dbReference type="GO" id="GO:0003677">
    <property type="term" value="F:DNA binding"/>
    <property type="evidence" value="ECO:0007669"/>
    <property type="project" value="UniProtKB-KW"/>
</dbReference>
<dbReference type="RefSeq" id="WP_127728153.1">
    <property type="nucleotide sequence ID" value="NZ_SACP01000005.1"/>
</dbReference>
<dbReference type="GO" id="GO:0006355">
    <property type="term" value="P:regulation of DNA-templated transcription"/>
    <property type="evidence" value="ECO:0007669"/>
    <property type="project" value="InterPro"/>
</dbReference>
<dbReference type="EMBL" id="SACP01000005">
    <property type="protein sequence ID" value="RVU19769.1"/>
    <property type="molecule type" value="Genomic_DNA"/>
</dbReference>
<proteinExistence type="predicted"/>
<keyword evidence="1" id="KW-0238">DNA-binding</keyword>
<protein>
    <submittedName>
        <fullName evidence="1">DNA-binding protein</fullName>
    </submittedName>
</protein>
<sequence>MASDSVRLNLQISPDLNEMIERIANETKTNRTAVIRQALALMKVAHDAKAKGKHIGLVTDPDKLDTEIVGLL</sequence>
<dbReference type="OrthoDB" id="8451117at2"/>
<accession>A0A437PBY8</accession>
<name>A0A437PBY8_9HYPH</name>
<evidence type="ECO:0000313" key="1">
    <source>
        <dbReference type="EMBL" id="RVU19769.1"/>
    </source>
</evidence>
<dbReference type="Proteomes" id="UP000286997">
    <property type="component" value="Unassembled WGS sequence"/>
</dbReference>